<dbReference type="RefSeq" id="WP_275415236.1">
    <property type="nucleotide sequence ID" value="NZ_BAAAKY010000045.1"/>
</dbReference>
<keyword evidence="3" id="KW-1185">Reference proteome</keyword>
<keyword evidence="1" id="KW-0812">Transmembrane</keyword>
<reference evidence="2" key="1">
    <citation type="submission" date="2021-01" db="EMBL/GenBank/DDBJ databases">
        <title>Whole genome shotgun sequence of Planotetraspora silvatica NBRC 100141.</title>
        <authorList>
            <person name="Komaki H."/>
            <person name="Tamura T."/>
        </authorList>
    </citation>
    <scope>NUCLEOTIDE SEQUENCE</scope>
    <source>
        <strain evidence="2">NBRC 100141</strain>
    </source>
</reference>
<dbReference type="EMBL" id="BOOQ01000030">
    <property type="protein sequence ID" value="GII48304.1"/>
    <property type="molecule type" value="Genomic_DNA"/>
</dbReference>
<comment type="caution">
    <text evidence="2">The sequence shown here is derived from an EMBL/GenBank/DDBJ whole genome shotgun (WGS) entry which is preliminary data.</text>
</comment>
<evidence type="ECO:0000256" key="1">
    <source>
        <dbReference type="SAM" id="Phobius"/>
    </source>
</evidence>
<accession>A0A8J3XPC5</accession>
<keyword evidence="1" id="KW-0472">Membrane</keyword>
<proteinExistence type="predicted"/>
<feature type="transmembrane region" description="Helical" evidence="1">
    <location>
        <begin position="14"/>
        <end position="34"/>
    </location>
</feature>
<name>A0A8J3XPC5_9ACTN</name>
<evidence type="ECO:0000313" key="2">
    <source>
        <dbReference type="EMBL" id="GII48304.1"/>
    </source>
</evidence>
<protein>
    <submittedName>
        <fullName evidence="2">Uncharacterized protein</fullName>
    </submittedName>
</protein>
<dbReference type="AlphaFoldDB" id="A0A8J3XPC5"/>
<sequence length="41" mass="4530">MTPHARLHVLVRRWLAPVLAVAAMMVMTPLFAALDSADVTR</sequence>
<dbReference type="Proteomes" id="UP000644610">
    <property type="component" value="Unassembled WGS sequence"/>
</dbReference>
<organism evidence="2 3">
    <name type="scientific">Planotetraspora silvatica</name>
    <dbReference type="NCBI Taxonomy" id="234614"/>
    <lineage>
        <taxon>Bacteria</taxon>
        <taxon>Bacillati</taxon>
        <taxon>Actinomycetota</taxon>
        <taxon>Actinomycetes</taxon>
        <taxon>Streptosporangiales</taxon>
        <taxon>Streptosporangiaceae</taxon>
        <taxon>Planotetraspora</taxon>
    </lineage>
</organism>
<evidence type="ECO:0000313" key="3">
    <source>
        <dbReference type="Proteomes" id="UP000644610"/>
    </source>
</evidence>
<keyword evidence="1" id="KW-1133">Transmembrane helix</keyword>
<gene>
    <name evidence="2" type="ORF">Psi02_47280</name>
</gene>